<sequence length="408" mass="46166">MSRSPCSELGFSSAPPLYMALDSKLIKLEPNLGFDEVQPVEDEKNIQQNKDYDPNNSCPPIFAPVYCQICQSGPFSDIPSLQHHTISAHSTTLSPDINRPDSIEEEKYSTMDENIANASFDPEDKHKSVGHCQSQFTCQQCQATFEALAQFINHMRVKHLAPNKISPVLIKHLHCSICKKEFGSAEKKVEHMVQHFISTTSIYSCHCASKFATPHQLQQHFLVSHTQMLYRCAVCLQLFTDNIAYQRHTVQHVHETISYNCVICEISFQSMDSLSTHVQLTHDKLDSNVQSMSTTYNPNESQQPAANPNTKPASMAVYYEDSHEDSDVSNKYPPTRLKYLHKTQKKIHIKNGHRRRRSEHRNGFKCQICDVVFPGLYVSEGLPTLADADISANNFFTVITPKSTKSIC</sequence>
<keyword evidence="4" id="KW-0862">Zinc</keyword>
<evidence type="ECO:0000256" key="6">
    <source>
        <dbReference type="SAM" id="MobiDB-lite"/>
    </source>
</evidence>
<keyword evidence="3 5" id="KW-0863">Zinc-finger</keyword>
<dbReference type="Pfam" id="PF12874">
    <property type="entry name" value="zf-met"/>
    <property type="match status" value="1"/>
</dbReference>
<protein>
    <submittedName>
        <fullName evidence="9">C2H2-type domain-containing protein</fullName>
    </submittedName>
</protein>
<dbReference type="InterPro" id="IPR013087">
    <property type="entry name" value="Znf_C2H2_type"/>
</dbReference>
<dbReference type="Proteomes" id="UP000887574">
    <property type="component" value="Unplaced"/>
</dbReference>
<dbReference type="SMART" id="SM00355">
    <property type="entry name" value="ZnF_C2H2"/>
    <property type="match status" value="6"/>
</dbReference>
<evidence type="ECO:0000256" key="4">
    <source>
        <dbReference type="ARBA" id="ARBA00022833"/>
    </source>
</evidence>
<reference evidence="9" key="1">
    <citation type="submission" date="2022-11" db="UniProtKB">
        <authorList>
            <consortium name="WormBaseParasite"/>
        </authorList>
    </citation>
    <scope>IDENTIFICATION</scope>
</reference>
<dbReference type="Gene3D" id="3.30.160.60">
    <property type="entry name" value="Classic Zinc Finger"/>
    <property type="match status" value="2"/>
</dbReference>
<dbReference type="PROSITE" id="PS00028">
    <property type="entry name" value="ZINC_FINGER_C2H2_1"/>
    <property type="match status" value="4"/>
</dbReference>
<dbReference type="PANTHER" id="PTHR24379:SF121">
    <property type="entry name" value="C2H2-TYPE DOMAIN-CONTAINING PROTEIN"/>
    <property type="match status" value="1"/>
</dbReference>
<evidence type="ECO:0000256" key="3">
    <source>
        <dbReference type="ARBA" id="ARBA00022771"/>
    </source>
</evidence>
<name>A0A915CW69_9BILA</name>
<evidence type="ECO:0000256" key="5">
    <source>
        <dbReference type="PROSITE-ProRule" id="PRU00042"/>
    </source>
</evidence>
<keyword evidence="2" id="KW-0677">Repeat</keyword>
<evidence type="ECO:0000256" key="2">
    <source>
        <dbReference type="ARBA" id="ARBA00022737"/>
    </source>
</evidence>
<organism evidence="8 9">
    <name type="scientific">Ditylenchus dipsaci</name>
    <dbReference type="NCBI Taxonomy" id="166011"/>
    <lineage>
        <taxon>Eukaryota</taxon>
        <taxon>Metazoa</taxon>
        <taxon>Ecdysozoa</taxon>
        <taxon>Nematoda</taxon>
        <taxon>Chromadorea</taxon>
        <taxon>Rhabditida</taxon>
        <taxon>Tylenchina</taxon>
        <taxon>Tylenchomorpha</taxon>
        <taxon>Sphaerularioidea</taxon>
        <taxon>Anguinidae</taxon>
        <taxon>Anguininae</taxon>
        <taxon>Ditylenchus</taxon>
    </lineage>
</organism>
<dbReference type="WBParaSite" id="jg13257">
    <property type="protein sequence ID" value="jg13257"/>
    <property type="gene ID" value="jg13257"/>
</dbReference>
<feature type="domain" description="C2H2-type" evidence="7">
    <location>
        <begin position="230"/>
        <end position="257"/>
    </location>
</feature>
<accession>A0A915CW69</accession>
<feature type="region of interest" description="Disordered" evidence="6">
    <location>
        <begin position="289"/>
        <end position="311"/>
    </location>
</feature>
<evidence type="ECO:0000259" key="7">
    <source>
        <dbReference type="PROSITE" id="PS50157"/>
    </source>
</evidence>
<evidence type="ECO:0000313" key="9">
    <source>
        <dbReference type="WBParaSite" id="jg13257"/>
    </source>
</evidence>
<dbReference type="AlphaFoldDB" id="A0A915CW69"/>
<keyword evidence="1" id="KW-0479">Metal-binding</keyword>
<dbReference type="InterPro" id="IPR036236">
    <property type="entry name" value="Znf_C2H2_sf"/>
</dbReference>
<dbReference type="GO" id="GO:0008270">
    <property type="term" value="F:zinc ion binding"/>
    <property type="evidence" value="ECO:0007669"/>
    <property type="project" value="UniProtKB-KW"/>
</dbReference>
<evidence type="ECO:0000313" key="8">
    <source>
        <dbReference type="Proteomes" id="UP000887574"/>
    </source>
</evidence>
<feature type="domain" description="C2H2-type" evidence="7">
    <location>
        <begin position="136"/>
        <end position="164"/>
    </location>
</feature>
<dbReference type="PANTHER" id="PTHR24379">
    <property type="entry name" value="KRAB AND ZINC FINGER DOMAIN-CONTAINING"/>
    <property type="match status" value="1"/>
</dbReference>
<proteinExistence type="predicted"/>
<feature type="domain" description="C2H2-type" evidence="7">
    <location>
        <begin position="259"/>
        <end position="287"/>
    </location>
</feature>
<dbReference type="PROSITE" id="PS50157">
    <property type="entry name" value="ZINC_FINGER_C2H2_2"/>
    <property type="match status" value="3"/>
</dbReference>
<dbReference type="SUPFAM" id="SSF57667">
    <property type="entry name" value="beta-beta-alpha zinc fingers"/>
    <property type="match status" value="1"/>
</dbReference>
<keyword evidence="8" id="KW-1185">Reference proteome</keyword>
<evidence type="ECO:0000256" key="1">
    <source>
        <dbReference type="ARBA" id="ARBA00022723"/>
    </source>
</evidence>